<protein>
    <recommendedName>
        <fullName evidence="13">Adenosylmethionine-8-amino-7-oxononanoate aminotransferase</fullName>
        <ecNumber evidence="13">2.6.1.62</ecNumber>
    </recommendedName>
    <alternativeName>
        <fullName evidence="13">7,8-diamino-pelargonic acid aminotransferase</fullName>
        <shortName evidence="13">DAPA AT</shortName>
        <shortName evidence="13">DAPA aminotransferase</shortName>
    </alternativeName>
    <alternativeName>
        <fullName evidence="13">7,8-diaminononanoate synthase</fullName>
        <shortName evidence="13">DANS</shortName>
    </alternativeName>
    <alternativeName>
        <fullName evidence="13">Diaminopelargonic acid synthase</fullName>
    </alternativeName>
</protein>
<dbReference type="Pfam" id="PF00202">
    <property type="entry name" value="Aminotran_3"/>
    <property type="match status" value="1"/>
</dbReference>
<comment type="catalytic activity">
    <reaction evidence="11 13">
        <text>(8S)-8-amino-7-oxononanoate + S-adenosyl-L-methionine = S-adenosyl-4-methylsulfanyl-2-oxobutanoate + (7R,8S)-7,8-diammoniononanoate</text>
        <dbReference type="Rhea" id="RHEA:16861"/>
        <dbReference type="ChEBI" id="CHEBI:16490"/>
        <dbReference type="ChEBI" id="CHEBI:59789"/>
        <dbReference type="ChEBI" id="CHEBI:149468"/>
        <dbReference type="ChEBI" id="CHEBI:149469"/>
        <dbReference type="EC" id="2.6.1.62"/>
    </reaction>
</comment>
<evidence type="ECO:0000256" key="6">
    <source>
        <dbReference type="ARBA" id="ARBA00022576"/>
    </source>
</evidence>
<dbReference type="CDD" id="cd00610">
    <property type="entry name" value="OAT_like"/>
    <property type="match status" value="1"/>
</dbReference>
<reference evidence="14 15" key="1">
    <citation type="submission" date="2018-07" db="EMBL/GenBank/DDBJ databases">
        <title>Genome sequencing of Moraxellaceae gen. HYN0046.</title>
        <authorList>
            <person name="Kim M."/>
            <person name="Yi H."/>
        </authorList>
    </citation>
    <scope>NUCLEOTIDE SEQUENCE [LARGE SCALE GENOMIC DNA]</scope>
    <source>
        <strain evidence="14 15">HYN0046</strain>
    </source>
</reference>
<dbReference type="GO" id="GO:0009102">
    <property type="term" value="P:biotin biosynthetic process"/>
    <property type="evidence" value="ECO:0007669"/>
    <property type="project" value="UniProtKB-UniRule"/>
</dbReference>
<dbReference type="PANTHER" id="PTHR42684">
    <property type="entry name" value="ADENOSYLMETHIONINE-8-AMINO-7-OXONONANOATE AMINOTRANSFERASE"/>
    <property type="match status" value="1"/>
</dbReference>
<evidence type="ECO:0000256" key="3">
    <source>
        <dbReference type="ARBA" id="ARBA00005063"/>
    </source>
</evidence>
<dbReference type="PIRSF" id="PIRSF000521">
    <property type="entry name" value="Transaminase_4ab_Lys_Orn"/>
    <property type="match status" value="1"/>
</dbReference>
<feature type="binding site" evidence="13">
    <location>
        <begin position="314"/>
        <end position="315"/>
    </location>
    <ligand>
        <name>pyridoxal 5'-phosphate</name>
        <dbReference type="ChEBI" id="CHEBI:597326"/>
    </ligand>
</feature>
<dbReference type="EMBL" id="CP031222">
    <property type="protein sequence ID" value="AXI03011.1"/>
    <property type="molecule type" value="Genomic_DNA"/>
</dbReference>
<dbReference type="AlphaFoldDB" id="A0A345P6V2"/>
<feature type="binding site" evidence="13">
    <location>
        <position position="51"/>
    </location>
    <ligand>
        <name>substrate</name>
    </ligand>
</feature>
<dbReference type="SUPFAM" id="SSF53383">
    <property type="entry name" value="PLP-dependent transferases"/>
    <property type="match status" value="1"/>
</dbReference>
<dbReference type="InterPro" id="IPR015422">
    <property type="entry name" value="PyrdxlP-dep_Trfase_small"/>
</dbReference>
<evidence type="ECO:0000256" key="5">
    <source>
        <dbReference type="ARBA" id="ARBA00022490"/>
    </source>
</evidence>
<evidence type="ECO:0000256" key="13">
    <source>
        <dbReference type="HAMAP-Rule" id="MF_00834"/>
    </source>
</evidence>
<name>A0A345P6V2_9GAMM</name>
<dbReference type="UniPathway" id="UPA00078">
    <property type="reaction ID" value="UER00160"/>
</dbReference>
<keyword evidence="6 13" id="KW-0032">Aminotransferase</keyword>
<accession>A0A345P6V2</accession>
<keyword evidence="10 13" id="KW-0663">Pyridoxal phosphate</keyword>
<keyword evidence="8 13" id="KW-0949">S-adenosyl-L-methionine</keyword>
<gene>
    <name evidence="13 14" type="primary">bioA</name>
    <name evidence="14" type="ORF">HYN46_09265</name>
</gene>
<dbReference type="GO" id="GO:0005737">
    <property type="term" value="C:cytoplasm"/>
    <property type="evidence" value="ECO:0007669"/>
    <property type="project" value="UniProtKB-SubCell"/>
</dbReference>
<comment type="subcellular location">
    <subcellularLocation>
        <location evidence="2 13">Cytoplasm</location>
    </subcellularLocation>
</comment>
<dbReference type="EC" id="2.6.1.62" evidence="13"/>
<proteinExistence type="inferred from homology"/>
<evidence type="ECO:0000313" key="14">
    <source>
        <dbReference type="EMBL" id="AXI03011.1"/>
    </source>
</evidence>
<comment type="pathway">
    <text evidence="3 13">Cofactor biosynthesis; biotin biosynthesis; 7,8-diaminononanoate from 8-amino-7-oxononanoate (SAM route): step 1/1.</text>
</comment>
<keyword evidence="15" id="KW-1185">Reference proteome</keyword>
<dbReference type="GO" id="GO:0030170">
    <property type="term" value="F:pyridoxal phosphate binding"/>
    <property type="evidence" value="ECO:0007669"/>
    <property type="project" value="UniProtKB-UniRule"/>
</dbReference>
<dbReference type="InterPro" id="IPR049704">
    <property type="entry name" value="Aminotrans_3_PPA_site"/>
</dbReference>
<evidence type="ECO:0000256" key="9">
    <source>
        <dbReference type="ARBA" id="ARBA00022756"/>
    </source>
</evidence>
<dbReference type="KEGG" id="mbah:HYN46_09265"/>
<comment type="subunit">
    <text evidence="4 13">Homodimer.</text>
</comment>
<comment type="function">
    <text evidence="13">Catalyzes the transfer of the alpha-amino group from S-adenosyl-L-methionine (SAM) to 7-keto-8-aminopelargonic acid (KAPA) to form 7,8-diaminopelargonic acid (DAPA). It is the only aminotransferase known to utilize SAM as an amino donor.</text>
</comment>
<evidence type="ECO:0000256" key="10">
    <source>
        <dbReference type="ARBA" id="ARBA00022898"/>
    </source>
</evidence>
<feature type="modified residue" description="N6-(pyridoxal phosphate)lysine" evidence="13">
    <location>
        <position position="279"/>
    </location>
</feature>
<feature type="binding site" evidence="13">
    <location>
        <begin position="111"/>
        <end position="112"/>
    </location>
    <ligand>
        <name>pyridoxal 5'-phosphate</name>
        <dbReference type="ChEBI" id="CHEBI:597326"/>
    </ligand>
</feature>
<evidence type="ECO:0000256" key="7">
    <source>
        <dbReference type="ARBA" id="ARBA00022679"/>
    </source>
</evidence>
<dbReference type="RefSeq" id="WP_114899121.1">
    <property type="nucleotide sequence ID" value="NZ_CP031222.1"/>
</dbReference>
<feature type="binding site" evidence="13">
    <location>
        <position position="313"/>
    </location>
    <ligand>
        <name>substrate</name>
    </ligand>
</feature>
<evidence type="ECO:0000313" key="15">
    <source>
        <dbReference type="Proteomes" id="UP000253940"/>
    </source>
</evidence>
<keyword evidence="9 13" id="KW-0093">Biotin biosynthesis</keyword>
<dbReference type="InterPro" id="IPR015421">
    <property type="entry name" value="PyrdxlP-dep_Trfase_major"/>
</dbReference>
<dbReference type="Gene3D" id="3.90.1150.10">
    <property type="entry name" value="Aspartate Aminotransferase, domain 1"/>
    <property type="match status" value="1"/>
</dbReference>
<feature type="binding site" evidence="13">
    <location>
        <position position="250"/>
    </location>
    <ligand>
        <name>pyridoxal 5'-phosphate</name>
        <dbReference type="ChEBI" id="CHEBI:597326"/>
    </ligand>
</feature>
<dbReference type="NCBIfam" id="TIGR00508">
    <property type="entry name" value="bioA"/>
    <property type="match status" value="1"/>
</dbReference>
<feature type="site" description="Participates in the substrate recognition with KAPA and in a stacking interaction with the adenine ring of SAM" evidence="13">
    <location>
        <position position="14"/>
    </location>
</feature>
<dbReference type="Gene3D" id="3.40.640.10">
    <property type="entry name" value="Type I PLP-dependent aspartate aminotransferase-like (Major domain)"/>
    <property type="match status" value="1"/>
</dbReference>
<evidence type="ECO:0000256" key="8">
    <source>
        <dbReference type="ARBA" id="ARBA00022691"/>
    </source>
</evidence>
<evidence type="ECO:0000256" key="1">
    <source>
        <dbReference type="ARBA" id="ARBA00001933"/>
    </source>
</evidence>
<dbReference type="InterPro" id="IPR005815">
    <property type="entry name" value="BioA"/>
</dbReference>
<evidence type="ECO:0000256" key="2">
    <source>
        <dbReference type="ARBA" id="ARBA00004496"/>
    </source>
</evidence>
<sequence>MNIFNSTSPLWHPCTQMQSHETMPPIQVVRGQGAYLYKADGTPILDAISSWWVNLHGHSHPVINAAIIDQLGQLEQVMLAGFTHPPIEQLAQRLVEITRPELTRCFFADSGSAAVEVALKMSLQYWHQSDQPQRKTFISLANGYHGETLGSLAVTDIPLFSSQYQPLLIKHLRAPSPDLTLKETGENDDAFLKRQFAALEKLLIEHAEQVCAIIVEPLIQGAAGMKMYPPIYLTWLRRLCDQFHVHLILDEIAVGFGRTGTMFAHEQADITPDFLCLSKGLTAGYLPMSCVMTTENIYQAFYSPQVARGFLHSHSFTGNPLAARAALASLDLFKNEQVLDRNQLLIAAMQKALEKLKPHPHIGHIRQTGMVGAFTLLQANGQPYSAHDSRGQLIAQFAMNKGVLLRPIGHHIYLIPPYCISADEIEHIIDVAQQAIEWAVMQTLSTPLSPTGNISLP</sequence>
<feature type="binding site" evidence="13">
    <location>
        <position position="406"/>
    </location>
    <ligand>
        <name>substrate</name>
    </ligand>
</feature>
<feature type="binding site" evidence="13">
    <location>
        <position position="144"/>
    </location>
    <ligand>
        <name>substrate</name>
    </ligand>
</feature>
<dbReference type="GO" id="GO:0004015">
    <property type="term" value="F:adenosylmethionine-8-amino-7-oxononanoate transaminase activity"/>
    <property type="evidence" value="ECO:0007669"/>
    <property type="project" value="UniProtKB-UniRule"/>
</dbReference>
<dbReference type="HAMAP" id="MF_00834">
    <property type="entry name" value="BioA"/>
    <property type="match status" value="1"/>
</dbReference>
<keyword evidence="7 13" id="KW-0808">Transferase</keyword>
<comment type="similarity">
    <text evidence="12 13">Belongs to the class-III pyridoxal-phosphate-dependent aminotransferase family. BioA subfamily.</text>
</comment>
<keyword evidence="5 13" id="KW-0963">Cytoplasm</keyword>
<dbReference type="InterPro" id="IPR015424">
    <property type="entry name" value="PyrdxlP-dep_Trfase"/>
</dbReference>
<evidence type="ECO:0000256" key="12">
    <source>
        <dbReference type="ARBA" id="ARBA00060970"/>
    </source>
</evidence>
<dbReference type="FunFam" id="3.40.640.10:FF:000078">
    <property type="entry name" value="Adenosylmethionine-8-amino-7-oxononanoate aminotransferase"/>
    <property type="match status" value="1"/>
</dbReference>
<organism evidence="14 15">
    <name type="scientific">Aquirhabdus parva</name>
    <dbReference type="NCBI Taxonomy" id="2283318"/>
    <lineage>
        <taxon>Bacteria</taxon>
        <taxon>Pseudomonadati</taxon>
        <taxon>Pseudomonadota</taxon>
        <taxon>Gammaproteobacteria</taxon>
        <taxon>Moraxellales</taxon>
        <taxon>Moraxellaceae</taxon>
        <taxon>Aquirhabdus</taxon>
    </lineage>
</organism>
<feature type="binding site" evidence="13">
    <location>
        <position position="279"/>
    </location>
    <ligand>
        <name>substrate</name>
    </ligand>
</feature>
<dbReference type="PANTHER" id="PTHR42684:SF17">
    <property type="entry name" value="ADENOSYLMETHIONINE-8-AMINO-7-OXONONANOATE AMINOTRANSFERASE"/>
    <property type="match status" value="1"/>
</dbReference>
<evidence type="ECO:0000256" key="11">
    <source>
        <dbReference type="ARBA" id="ARBA00048449"/>
    </source>
</evidence>
<evidence type="ECO:0000256" key="4">
    <source>
        <dbReference type="ARBA" id="ARBA00011738"/>
    </source>
</evidence>
<dbReference type="NCBIfam" id="NF004624">
    <property type="entry name" value="PRK05964.1"/>
    <property type="match status" value="1"/>
</dbReference>
<dbReference type="PROSITE" id="PS00600">
    <property type="entry name" value="AA_TRANSFER_CLASS_3"/>
    <property type="match status" value="1"/>
</dbReference>
<comment type="cofactor">
    <cofactor evidence="1 13">
        <name>pyridoxal 5'-phosphate</name>
        <dbReference type="ChEBI" id="CHEBI:597326"/>
    </cofactor>
</comment>
<dbReference type="OrthoDB" id="9801052at2"/>
<dbReference type="InterPro" id="IPR005814">
    <property type="entry name" value="Aminotrans_3"/>
</dbReference>
<dbReference type="Proteomes" id="UP000253940">
    <property type="component" value="Chromosome"/>
</dbReference>